<dbReference type="AlphaFoldDB" id="A0A0E3WGD0"/>
<sequence length="177" mass="20244">MQHLMHKYEEEKRKLNELGQKSLEQGIPLSSNEAVQAQSRKVDEIINRMYQKKSGHVGTFRSEYCLGGDGVSFPVWSLQAMQNRLDEVSAHIEHQSELESAFEEESKAFQALFASMDIARKPEFENWEDKLQLKQAVLYERLYLQGLKDGVQLANAFSAPSVLSDKDMPCEVCRKST</sequence>
<dbReference type="HOGENOM" id="CLU_1609209_0_0_9"/>
<dbReference type="Proteomes" id="UP000033163">
    <property type="component" value="Chromosome I"/>
</dbReference>
<reference evidence="2" key="1">
    <citation type="submission" date="2015-03" db="EMBL/GenBank/DDBJ databases">
        <authorList>
            <person name="Wibberg D."/>
        </authorList>
    </citation>
    <scope>NUCLEOTIDE SEQUENCE [LARGE SCALE GENOMIC DNA]</scope>
</reference>
<dbReference type="KEGG" id="pri:PRIO_0889"/>
<name>A0A0E3WGD0_9BACL</name>
<organism evidence="1 2">
    <name type="scientific">Paenibacillus riograndensis SBR5</name>
    <dbReference type="NCBI Taxonomy" id="1073571"/>
    <lineage>
        <taxon>Bacteria</taxon>
        <taxon>Bacillati</taxon>
        <taxon>Bacillota</taxon>
        <taxon>Bacilli</taxon>
        <taxon>Bacillales</taxon>
        <taxon>Paenibacillaceae</taxon>
        <taxon>Paenibacillus</taxon>
        <taxon>Paenibacillus sonchi group</taxon>
    </lineage>
</organism>
<gene>
    <name evidence="1" type="ORF">PRIO_0889</name>
</gene>
<dbReference type="RefSeq" id="WP_020434424.1">
    <property type="nucleotide sequence ID" value="NZ_AGBD01001975.1"/>
</dbReference>
<dbReference type="EMBL" id="LN831776">
    <property type="protein sequence ID" value="CQR52564.1"/>
    <property type="molecule type" value="Genomic_DNA"/>
</dbReference>
<dbReference type="PATRIC" id="fig|1073571.4.peg.928"/>
<protein>
    <submittedName>
        <fullName evidence="1">Uncharacterized protein</fullName>
    </submittedName>
</protein>
<accession>A0A0E3WGD0</accession>
<evidence type="ECO:0000313" key="2">
    <source>
        <dbReference type="Proteomes" id="UP000033163"/>
    </source>
</evidence>
<evidence type="ECO:0000313" key="1">
    <source>
        <dbReference type="EMBL" id="CQR52564.1"/>
    </source>
</evidence>
<proteinExistence type="predicted"/>